<dbReference type="Pfam" id="PF01467">
    <property type="entry name" value="CTP_transf_like"/>
    <property type="match status" value="1"/>
</dbReference>
<comment type="caution">
    <text evidence="4">The sequence shown here is derived from an EMBL/GenBank/DDBJ whole genome shotgun (WGS) entry which is preliminary data.</text>
</comment>
<dbReference type="Gene3D" id="3.40.50.620">
    <property type="entry name" value="HUPs"/>
    <property type="match status" value="1"/>
</dbReference>
<evidence type="ECO:0000313" key="4">
    <source>
        <dbReference type="EMBL" id="MFC7459624.1"/>
    </source>
</evidence>
<evidence type="ECO:0000256" key="1">
    <source>
        <dbReference type="ARBA" id="ARBA00022679"/>
    </source>
</evidence>
<name>A0ABW2S8N2_9BURK</name>
<dbReference type="GO" id="GO:0016779">
    <property type="term" value="F:nucleotidyltransferase activity"/>
    <property type="evidence" value="ECO:0007669"/>
    <property type="project" value="UniProtKB-KW"/>
</dbReference>
<dbReference type="InterPro" id="IPR050385">
    <property type="entry name" value="Archaeal_FAD_synthase"/>
</dbReference>
<evidence type="ECO:0000259" key="3">
    <source>
        <dbReference type="Pfam" id="PF01467"/>
    </source>
</evidence>
<dbReference type="Proteomes" id="UP001596457">
    <property type="component" value="Unassembled WGS sequence"/>
</dbReference>
<dbReference type="NCBIfam" id="TIGR00125">
    <property type="entry name" value="cyt_tran_rel"/>
    <property type="match status" value="1"/>
</dbReference>
<dbReference type="PANTHER" id="PTHR43793">
    <property type="entry name" value="FAD SYNTHASE"/>
    <property type="match status" value="1"/>
</dbReference>
<evidence type="ECO:0000256" key="2">
    <source>
        <dbReference type="ARBA" id="ARBA00022695"/>
    </source>
</evidence>
<feature type="domain" description="Cytidyltransferase-like" evidence="3">
    <location>
        <begin position="27"/>
        <end position="91"/>
    </location>
</feature>
<reference evidence="5" key="1">
    <citation type="journal article" date="2019" name="Int. J. Syst. Evol. Microbiol.">
        <title>The Global Catalogue of Microorganisms (GCM) 10K type strain sequencing project: providing services to taxonomists for standard genome sequencing and annotation.</title>
        <authorList>
            <consortium name="The Broad Institute Genomics Platform"/>
            <consortium name="The Broad Institute Genome Sequencing Center for Infectious Disease"/>
            <person name="Wu L."/>
            <person name="Ma J."/>
        </authorList>
    </citation>
    <scope>NUCLEOTIDE SEQUENCE [LARGE SCALE GENOMIC DNA]</scope>
    <source>
        <strain evidence="5">CCUG 53903</strain>
    </source>
</reference>
<keyword evidence="5" id="KW-1185">Reference proteome</keyword>
<keyword evidence="2 4" id="KW-0548">Nucleotidyltransferase</keyword>
<evidence type="ECO:0000313" key="5">
    <source>
        <dbReference type="Proteomes" id="UP001596457"/>
    </source>
</evidence>
<dbReference type="InterPro" id="IPR004821">
    <property type="entry name" value="Cyt_trans-like"/>
</dbReference>
<proteinExistence type="predicted"/>
<protein>
    <submittedName>
        <fullName evidence="4">Adenylyltransferase/cytidyltransferase family protein</fullName>
    </submittedName>
</protein>
<dbReference type="PANTHER" id="PTHR43793:SF1">
    <property type="entry name" value="FAD SYNTHASE"/>
    <property type="match status" value="1"/>
</dbReference>
<sequence>MISPLSEDVTSIASRLDGRRTEVIGYTSGVFDLFHEGHLNYLTACKRSVDVLVVGVDTDSLVRIRKGSHRPYETCTTRLIHVQETGLADELFIKTISSDDVLPTIRPHIYFIPSNRQISALRFQLLRNLSVRLGVLPYTSGVSTTARARQIEMPSDSSQFGNN</sequence>
<dbReference type="SUPFAM" id="SSF52374">
    <property type="entry name" value="Nucleotidylyl transferase"/>
    <property type="match status" value="1"/>
</dbReference>
<accession>A0ABW2S8N2</accession>
<keyword evidence="1" id="KW-0808">Transferase</keyword>
<gene>
    <name evidence="4" type="ORF">ACFQU0_04190</name>
</gene>
<dbReference type="EMBL" id="JBHTBZ010000010">
    <property type="protein sequence ID" value="MFC7459624.1"/>
    <property type="molecule type" value="Genomic_DNA"/>
</dbReference>
<dbReference type="InterPro" id="IPR014729">
    <property type="entry name" value="Rossmann-like_a/b/a_fold"/>
</dbReference>
<dbReference type="RefSeq" id="WP_382198867.1">
    <property type="nucleotide sequence ID" value="NZ_JBHTBZ010000010.1"/>
</dbReference>
<organism evidence="4 5">
    <name type="scientific">Hydrogenophaga defluvii</name>
    <dbReference type="NCBI Taxonomy" id="249410"/>
    <lineage>
        <taxon>Bacteria</taxon>
        <taxon>Pseudomonadati</taxon>
        <taxon>Pseudomonadota</taxon>
        <taxon>Betaproteobacteria</taxon>
        <taxon>Burkholderiales</taxon>
        <taxon>Comamonadaceae</taxon>
        <taxon>Hydrogenophaga</taxon>
    </lineage>
</organism>